<accession>A0A1C2HWB1</accession>
<organism evidence="1 2">
    <name type="scientific">Acidithiobacillus thiooxidans</name>
    <name type="common">Thiobacillus thiooxidans</name>
    <dbReference type="NCBI Taxonomy" id="930"/>
    <lineage>
        <taxon>Bacteria</taxon>
        <taxon>Pseudomonadati</taxon>
        <taxon>Pseudomonadota</taxon>
        <taxon>Acidithiobacillia</taxon>
        <taxon>Acidithiobacillales</taxon>
        <taxon>Acidithiobacillaceae</taxon>
        <taxon>Acidithiobacillus</taxon>
    </lineage>
</organism>
<dbReference type="Proteomes" id="UP000094893">
    <property type="component" value="Unassembled WGS sequence"/>
</dbReference>
<dbReference type="RefSeq" id="WP_024892491.1">
    <property type="nucleotide sequence ID" value="NZ_LWRZ01000201.1"/>
</dbReference>
<name>A0A1C2HWB1_ACITH</name>
<sequence length="244" mass="27074">MLNFSLGSAFPGKSVEDAMGLASGIQEVPVLGEIGLDHVQICPQNYKGGVMGLARLQALQTAYPNTQFRFHANVRILEKGCQYDLGTADQFPEYTEKLVESLDYLGQPYSLHAAENGRPLASQIKVAKQLSAQAGVPVAIEGLYPGHRNNTLATWADWERLLEMEASYALDFSHMNIILSQSGGPVPVKLMEDLLASPNCLEIHFSGNNGERDSHQVCQDDEWWLDFLPLIRDETVCFYEGRTR</sequence>
<evidence type="ECO:0000313" key="2">
    <source>
        <dbReference type="Proteomes" id="UP000094893"/>
    </source>
</evidence>
<comment type="caution">
    <text evidence="1">The sequence shown here is derived from an EMBL/GenBank/DDBJ whole genome shotgun (WGS) entry which is preliminary data.</text>
</comment>
<dbReference type="SUPFAM" id="SSF51658">
    <property type="entry name" value="Xylose isomerase-like"/>
    <property type="match status" value="1"/>
</dbReference>
<proteinExistence type="predicted"/>
<dbReference type="Gene3D" id="3.20.20.150">
    <property type="entry name" value="Divalent-metal-dependent TIM barrel enzymes"/>
    <property type="match status" value="1"/>
</dbReference>
<dbReference type="InterPro" id="IPR036237">
    <property type="entry name" value="Xyl_isomerase-like_sf"/>
</dbReference>
<dbReference type="AlphaFoldDB" id="A0A1C2HWB1"/>
<dbReference type="EMBL" id="LWSA01000321">
    <property type="protein sequence ID" value="OCX67980.1"/>
    <property type="molecule type" value="Genomic_DNA"/>
</dbReference>
<evidence type="ECO:0000313" key="1">
    <source>
        <dbReference type="EMBL" id="OCX67980.1"/>
    </source>
</evidence>
<reference evidence="1 2" key="1">
    <citation type="journal article" date="2016" name="Int. J. Mol. Sci.">
        <title>Comparative genomics of the extreme acidophile Acidithiobacillus thiooxidans reveals intraspecific divergence and niche adaptation.</title>
        <authorList>
            <person name="Zhang X."/>
            <person name="Feng X."/>
            <person name="Tao J."/>
            <person name="Ma L."/>
            <person name="Xiao Y."/>
            <person name="Liang Y."/>
            <person name="Liu X."/>
            <person name="Yin H."/>
        </authorList>
    </citation>
    <scope>NUCLEOTIDE SEQUENCE [LARGE SCALE GENOMIC DNA]</scope>
    <source>
        <strain evidence="1 2">A02</strain>
    </source>
</reference>
<gene>
    <name evidence="1" type="ORF">A6P07_19035</name>
</gene>
<protein>
    <recommendedName>
        <fullName evidence="3">Xylose isomerase-like TIM barrel domain-containing protein</fullName>
    </recommendedName>
</protein>
<evidence type="ECO:0008006" key="3">
    <source>
        <dbReference type="Google" id="ProtNLM"/>
    </source>
</evidence>